<protein>
    <submittedName>
        <fullName evidence="7">Major facilitator superfamily-domain-containing protein</fullName>
    </submittedName>
</protein>
<evidence type="ECO:0000256" key="2">
    <source>
        <dbReference type="ARBA" id="ARBA00022692"/>
    </source>
</evidence>
<keyword evidence="8" id="KW-1185">Reference proteome</keyword>
<evidence type="ECO:0000313" key="7">
    <source>
        <dbReference type="EMBL" id="KAH6653609.1"/>
    </source>
</evidence>
<dbReference type="Gene3D" id="1.20.1250.20">
    <property type="entry name" value="MFS general substrate transporter like domains"/>
    <property type="match status" value="1"/>
</dbReference>
<accession>A0A9P8UK82</accession>
<dbReference type="SUPFAM" id="SSF103473">
    <property type="entry name" value="MFS general substrate transporter"/>
    <property type="match status" value="2"/>
</dbReference>
<dbReference type="AlphaFoldDB" id="A0A9P8UK82"/>
<feature type="transmembrane region" description="Helical" evidence="5">
    <location>
        <begin position="248"/>
        <end position="267"/>
    </location>
</feature>
<dbReference type="Pfam" id="PF07690">
    <property type="entry name" value="MFS_1"/>
    <property type="match status" value="1"/>
</dbReference>
<dbReference type="RefSeq" id="XP_045957886.1">
    <property type="nucleotide sequence ID" value="XM_046098042.1"/>
</dbReference>
<dbReference type="OrthoDB" id="440755at2759"/>
<feature type="transmembrane region" description="Helical" evidence="5">
    <location>
        <begin position="457"/>
        <end position="476"/>
    </location>
</feature>
<dbReference type="InterPro" id="IPR011701">
    <property type="entry name" value="MFS"/>
</dbReference>
<feature type="transmembrane region" description="Helical" evidence="5">
    <location>
        <begin position="327"/>
        <end position="345"/>
    </location>
</feature>
<dbReference type="InterPro" id="IPR020846">
    <property type="entry name" value="MFS_dom"/>
</dbReference>
<dbReference type="PANTHER" id="PTHR42718">
    <property type="entry name" value="MAJOR FACILITATOR SUPERFAMILY MULTIDRUG TRANSPORTER MFSC"/>
    <property type="match status" value="1"/>
</dbReference>
<evidence type="ECO:0000256" key="3">
    <source>
        <dbReference type="ARBA" id="ARBA00022989"/>
    </source>
</evidence>
<feature type="transmembrane region" description="Helical" evidence="5">
    <location>
        <begin position="352"/>
        <end position="371"/>
    </location>
</feature>
<comment type="subcellular location">
    <subcellularLocation>
        <location evidence="1">Membrane</location>
        <topology evidence="1">Multi-pass membrane protein</topology>
    </subcellularLocation>
</comment>
<keyword evidence="2 5" id="KW-0812">Transmembrane</keyword>
<feature type="transmembrane region" description="Helical" evidence="5">
    <location>
        <begin position="155"/>
        <end position="179"/>
    </location>
</feature>
<name>A0A9P8UK82_9PEZI</name>
<dbReference type="PANTHER" id="PTHR42718:SF41">
    <property type="entry name" value="MFS TRANSPORTER OF UNKOWN SPECIFICITY (AFU_ORTHOLOGUE AFUA_5G09940)-RELATED"/>
    <property type="match status" value="1"/>
</dbReference>
<feature type="transmembrane region" description="Helical" evidence="5">
    <location>
        <begin position="287"/>
        <end position="307"/>
    </location>
</feature>
<dbReference type="GO" id="GO:0022857">
    <property type="term" value="F:transmembrane transporter activity"/>
    <property type="evidence" value="ECO:0007669"/>
    <property type="project" value="InterPro"/>
</dbReference>
<proteinExistence type="predicted"/>
<organism evidence="7 8">
    <name type="scientific">Truncatella angustata</name>
    <dbReference type="NCBI Taxonomy" id="152316"/>
    <lineage>
        <taxon>Eukaryota</taxon>
        <taxon>Fungi</taxon>
        <taxon>Dikarya</taxon>
        <taxon>Ascomycota</taxon>
        <taxon>Pezizomycotina</taxon>
        <taxon>Sordariomycetes</taxon>
        <taxon>Xylariomycetidae</taxon>
        <taxon>Amphisphaeriales</taxon>
        <taxon>Sporocadaceae</taxon>
        <taxon>Truncatella</taxon>
    </lineage>
</organism>
<keyword evidence="3 5" id="KW-1133">Transmembrane helix</keyword>
<dbReference type="InterPro" id="IPR036259">
    <property type="entry name" value="MFS_trans_sf"/>
</dbReference>
<dbReference type="GeneID" id="70126934"/>
<dbReference type="GO" id="GO:0016020">
    <property type="term" value="C:membrane"/>
    <property type="evidence" value="ECO:0007669"/>
    <property type="project" value="UniProtKB-SubCell"/>
</dbReference>
<feature type="transmembrane region" description="Helical" evidence="5">
    <location>
        <begin position="97"/>
        <end position="114"/>
    </location>
</feature>
<feature type="domain" description="Major facilitator superfamily (MFS) profile" evidence="6">
    <location>
        <begin position="29"/>
        <end position="478"/>
    </location>
</feature>
<comment type="caution">
    <text evidence="7">The sequence shown here is derived from an EMBL/GenBank/DDBJ whole genome shotgun (WGS) entry which is preliminary data.</text>
</comment>
<dbReference type="EMBL" id="JAGPXC010000005">
    <property type="protein sequence ID" value="KAH6653609.1"/>
    <property type="molecule type" value="Genomic_DNA"/>
</dbReference>
<feature type="transmembrane region" description="Helical" evidence="5">
    <location>
        <begin position="120"/>
        <end position="143"/>
    </location>
</feature>
<evidence type="ECO:0000313" key="8">
    <source>
        <dbReference type="Proteomes" id="UP000758603"/>
    </source>
</evidence>
<dbReference type="PROSITE" id="PS50850">
    <property type="entry name" value="MFS"/>
    <property type="match status" value="1"/>
</dbReference>
<feature type="transmembrane region" description="Helical" evidence="5">
    <location>
        <begin position="218"/>
        <end position="236"/>
    </location>
</feature>
<keyword evidence="4 5" id="KW-0472">Membrane</keyword>
<dbReference type="Gene3D" id="1.20.1720.10">
    <property type="entry name" value="Multidrug resistance protein D"/>
    <property type="match status" value="1"/>
</dbReference>
<feature type="transmembrane region" description="Helical" evidence="5">
    <location>
        <begin position="185"/>
        <end position="206"/>
    </location>
</feature>
<gene>
    <name evidence="7" type="ORF">BKA67DRAFT_518838</name>
</gene>
<feature type="transmembrane region" description="Helical" evidence="5">
    <location>
        <begin position="377"/>
        <end position="402"/>
    </location>
</feature>
<feature type="transmembrane region" description="Helical" evidence="5">
    <location>
        <begin position="414"/>
        <end position="437"/>
    </location>
</feature>
<evidence type="ECO:0000256" key="5">
    <source>
        <dbReference type="SAM" id="Phobius"/>
    </source>
</evidence>
<evidence type="ECO:0000256" key="4">
    <source>
        <dbReference type="ARBA" id="ARBA00023136"/>
    </source>
</evidence>
<sequence length="506" mass="53862">MTLDEVPNQSTDRAFDAVPSMAQSSRATITLLIVCANTIQFISNSITFTGGLSITQDLGGKAGPGQANWMPASYPLTQSAFVLITGRLGAIYGHKRLTILGCCIFGVFSLVNAFCTNYEAFIAARALTGVGGGIFMPNAVSMITVMIPPGRSRNLFLGFFAASPPLGGSLGAMLTGVFIDSVGWKWLFVLIGILTAIITVWLMLITPKETPIDEQGRIDYIGAFSGLGSLLIFNIVCNQAPSVGWSAPSVIGCLSATAVLFGAFLIWEKKFLKEPIMPLSIFKAPSFSALLCVVLLSYMGFGIAIWYSISWMQVFRNTSVLQTGINFIPFGIASLIAVFLTAWLVSRVSAQWIMAVGVGVILVASILLATMPEQQTYWAQVFPAMVLTGFCPDLVFVAAQVIASNSVNRRQQGVASSLVGTLNLYGNSLGLGIAAIIETEVDKKGAEATSGYRAALYFSAGIALVGLCLDICFVRVPKIDHNGWDDDGVAETEGNRLEATSTALSL</sequence>
<evidence type="ECO:0000259" key="6">
    <source>
        <dbReference type="PROSITE" id="PS50850"/>
    </source>
</evidence>
<reference evidence="7" key="1">
    <citation type="journal article" date="2021" name="Nat. Commun.">
        <title>Genetic determinants of endophytism in the Arabidopsis root mycobiome.</title>
        <authorList>
            <person name="Mesny F."/>
            <person name="Miyauchi S."/>
            <person name="Thiergart T."/>
            <person name="Pickel B."/>
            <person name="Atanasova L."/>
            <person name="Karlsson M."/>
            <person name="Huettel B."/>
            <person name="Barry K.W."/>
            <person name="Haridas S."/>
            <person name="Chen C."/>
            <person name="Bauer D."/>
            <person name="Andreopoulos W."/>
            <person name="Pangilinan J."/>
            <person name="LaButti K."/>
            <person name="Riley R."/>
            <person name="Lipzen A."/>
            <person name="Clum A."/>
            <person name="Drula E."/>
            <person name="Henrissat B."/>
            <person name="Kohler A."/>
            <person name="Grigoriev I.V."/>
            <person name="Martin F.M."/>
            <person name="Hacquard S."/>
        </authorList>
    </citation>
    <scope>NUCLEOTIDE SEQUENCE</scope>
    <source>
        <strain evidence="7">MPI-SDFR-AT-0073</strain>
    </source>
</reference>
<dbReference type="Proteomes" id="UP000758603">
    <property type="component" value="Unassembled WGS sequence"/>
</dbReference>
<evidence type="ECO:0000256" key="1">
    <source>
        <dbReference type="ARBA" id="ARBA00004141"/>
    </source>
</evidence>